<sequence>MNHIKDPILGEYFIQIDDYNYSAFKTITPDSGIAYEHNIGHFSNLGNALKRIAEHKVRQQSYSSIREYITELNNIYNEFKQNFL</sequence>
<reference evidence="1" key="2">
    <citation type="journal article" date="2017" name="Nat. Commun.">
        <title>Single-virus genomics reveals hidden cosmopolitan and abundant viruses.</title>
        <authorList>
            <person name="Martinez-Hernandez F."/>
            <person name="Fornas O."/>
            <person name="Lluesma Gomez M."/>
            <person name="Bolduc B."/>
            <person name="de la Cruz Pena M.J."/>
            <person name="Martinez J.M."/>
            <person name="Anton J."/>
            <person name="Gasol J.M."/>
            <person name="Rosselli R."/>
            <person name="Rodriguez-Valera F."/>
            <person name="Sullivan M.B."/>
            <person name="Acinas S.G."/>
            <person name="Martinez-Garcia M."/>
        </authorList>
    </citation>
    <scope>NUCLEOTIDE SEQUENCE</scope>
</reference>
<dbReference type="EMBL" id="KY052832">
    <property type="protein sequence ID" value="ASF00386.1"/>
    <property type="molecule type" value="Genomic_DNA"/>
</dbReference>
<reference evidence="1" key="1">
    <citation type="submission" date="2016-10" db="EMBL/GenBank/DDBJ databases">
        <authorList>
            <person name="Varghese N."/>
        </authorList>
    </citation>
    <scope>NUCLEOTIDE SEQUENCE</scope>
</reference>
<accession>A0A218MM65</accession>
<evidence type="ECO:0000313" key="1">
    <source>
        <dbReference type="EMBL" id="ASF00386.1"/>
    </source>
</evidence>
<organism evidence="1">
    <name type="scientific">uncultured virus</name>
    <dbReference type="NCBI Taxonomy" id="340016"/>
    <lineage>
        <taxon>Viruses</taxon>
        <taxon>environmental samples</taxon>
    </lineage>
</organism>
<protein>
    <submittedName>
        <fullName evidence="1">Uncharacterized protein</fullName>
    </submittedName>
</protein>
<proteinExistence type="predicted"/>
<name>A0A218MM65_9VIRU</name>